<proteinExistence type="predicted"/>
<dbReference type="EMBL" id="BTSX01000003">
    <property type="protein sequence ID" value="GMS88820.1"/>
    <property type="molecule type" value="Genomic_DNA"/>
</dbReference>
<feature type="non-terminal residue" evidence="2">
    <location>
        <position position="125"/>
    </location>
</feature>
<comment type="caution">
    <text evidence="2">The sequence shown here is derived from an EMBL/GenBank/DDBJ whole genome shotgun (WGS) entry which is preliminary data.</text>
</comment>
<feature type="region of interest" description="Disordered" evidence="1">
    <location>
        <begin position="97"/>
        <end position="125"/>
    </location>
</feature>
<keyword evidence="3" id="KW-1185">Reference proteome</keyword>
<dbReference type="Proteomes" id="UP001432027">
    <property type="component" value="Unassembled WGS sequence"/>
</dbReference>
<name>A0AAV5T034_9BILA</name>
<reference evidence="2" key="1">
    <citation type="submission" date="2023-10" db="EMBL/GenBank/DDBJ databases">
        <title>Genome assembly of Pristionchus species.</title>
        <authorList>
            <person name="Yoshida K."/>
            <person name="Sommer R.J."/>
        </authorList>
    </citation>
    <scope>NUCLEOTIDE SEQUENCE</scope>
    <source>
        <strain evidence="2">RS0144</strain>
    </source>
</reference>
<evidence type="ECO:0000313" key="2">
    <source>
        <dbReference type="EMBL" id="GMS88820.1"/>
    </source>
</evidence>
<feature type="compositionally biased region" description="Basic and acidic residues" evidence="1">
    <location>
        <begin position="114"/>
        <end position="125"/>
    </location>
</feature>
<gene>
    <name evidence="2" type="ORF">PENTCL1PPCAC_10995</name>
</gene>
<evidence type="ECO:0000256" key="1">
    <source>
        <dbReference type="SAM" id="MobiDB-lite"/>
    </source>
</evidence>
<protein>
    <submittedName>
        <fullName evidence="2">Uncharacterized protein</fullName>
    </submittedName>
</protein>
<sequence>PPASAAPSSAVFSLGASAGGEGAAAGAAVMRDPGLAAPAAGGGFIADFASDFFLPKHIATGLISRRYDITGVLLGCLRRGQRRSPVRRSMPCVYRPRREEDVGMRGGGGGGKRGGREIGRERERE</sequence>
<organism evidence="2 3">
    <name type="scientific">Pristionchus entomophagus</name>
    <dbReference type="NCBI Taxonomy" id="358040"/>
    <lineage>
        <taxon>Eukaryota</taxon>
        <taxon>Metazoa</taxon>
        <taxon>Ecdysozoa</taxon>
        <taxon>Nematoda</taxon>
        <taxon>Chromadorea</taxon>
        <taxon>Rhabditida</taxon>
        <taxon>Rhabditina</taxon>
        <taxon>Diplogasteromorpha</taxon>
        <taxon>Diplogasteroidea</taxon>
        <taxon>Neodiplogasteridae</taxon>
        <taxon>Pristionchus</taxon>
    </lineage>
</organism>
<evidence type="ECO:0000313" key="3">
    <source>
        <dbReference type="Proteomes" id="UP001432027"/>
    </source>
</evidence>
<feature type="non-terminal residue" evidence="2">
    <location>
        <position position="1"/>
    </location>
</feature>
<accession>A0AAV5T034</accession>
<dbReference type="AlphaFoldDB" id="A0AAV5T034"/>